<keyword evidence="2" id="KW-1133">Transmembrane helix</keyword>
<keyword evidence="2" id="KW-0812">Transmembrane</keyword>
<reference evidence="4" key="2">
    <citation type="submission" date="2024-04" db="EMBL/GenBank/DDBJ databases">
        <authorList>
            <person name="Chen Y."/>
            <person name="Shah S."/>
            <person name="Dougan E. K."/>
            <person name="Thang M."/>
            <person name="Chan C."/>
        </authorList>
    </citation>
    <scope>NUCLEOTIDE SEQUENCE [LARGE SCALE GENOMIC DNA]</scope>
</reference>
<gene>
    <name evidence="3" type="ORF">C1SCF055_LOCUS5262</name>
</gene>
<dbReference type="EMBL" id="CAMXCT030000320">
    <property type="protein sequence ID" value="CAL4764401.1"/>
    <property type="molecule type" value="Genomic_DNA"/>
</dbReference>
<evidence type="ECO:0000313" key="4">
    <source>
        <dbReference type="EMBL" id="CAL1130464.1"/>
    </source>
</evidence>
<keyword evidence="5" id="KW-1185">Reference proteome</keyword>
<dbReference type="EMBL" id="CAMXCT020000320">
    <property type="protein sequence ID" value="CAL1130464.1"/>
    <property type="molecule type" value="Genomic_DNA"/>
</dbReference>
<evidence type="ECO:0000313" key="3">
    <source>
        <dbReference type="EMBL" id="CAI3977089.1"/>
    </source>
</evidence>
<evidence type="ECO:0000256" key="1">
    <source>
        <dbReference type="SAM" id="MobiDB-lite"/>
    </source>
</evidence>
<accession>A0A9P1FHC2</accession>
<organism evidence="3">
    <name type="scientific">Cladocopium goreaui</name>
    <dbReference type="NCBI Taxonomy" id="2562237"/>
    <lineage>
        <taxon>Eukaryota</taxon>
        <taxon>Sar</taxon>
        <taxon>Alveolata</taxon>
        <taxon>Dinophyceae</taxon>
        <taxon>Suessiales</taxon>
        <taxon>Symbiodiniaceae</taxon>
        <taxon>Cladocopium</taxon>
    </lineage>
</organism>
<dbReference type="OrthoDB" id="423594at2759"/>
<dbReference type="AlphaFoldDB" id="A0A9P1FHC2"/>
<sequence>MQNFAKKVLDLGAPYLIGLTVSKVAALLAGEVYIGMESLAKFVIALALLLTSFDIVVRMAASRKQRWNFAKHGTDTILIVLFSIVFDCVSCEADGSTCRYCRATRLMLPFAVLVSLGGNMMRFKRKQKPPAESGNADEVETATVGTSGTAGPAVE</sequence>
<keyword evidence="2" id="KW-0472">Membrane</keyword>
<evidence type="ECO:0000313" key="5">
    <source>
        <dbReference type="Proteomes" id="UP001152797"/>
    </source>
</evidence>
<proteinExistence type="predicted"/>
<reference evidence="3" key="1">
    <citation type="submission" date="2022-10" db="EMBL/GenBank/DDBJ databases">
        <authorList>
            <person name="Chen Y."/>
            <person name="Dougan E. K."/>
            <person name="Chan C."/>
            <person name="Rhodes N."/>
            <person name="Thang M."/>
        </authorList>
    </citation>
    <scope>NUCLEOTIDE SEQUENCE</scope>
</reference>
<feature type="transmembrane region" description="Helical" evidence="2">
    <location>
        <begin position="39"/>
        <end position="57"/>
    </location>
</feature>
<protein>
    <submittedName>
        <fullName evidence="3">Uncharacterized protein</fullName>
    </submittedName>
</protein>
<evidence type="ECO:0000256" key="2">
    <source>
        <dbReference type="SAM" id="Phobius"/>
    </source>
</evidence>
<name>A0A9P1FHC2_9DINO</name>
<dbReference type="Proteomes" id="UP001152797">
    <property type="component" value="Unassembled WGS sequence"/>
</dbReference>
<feature type="transmembrane region" description="Helical" evidence="2">
    <location>
        <begin position="12"/>
        <end position="33"/>
    </location>
</feature>
<comment type="caution">
    <text evidence="3">The sequence shown here is derived from an EMBL/GenBank/DDBJ whole genome shotgun (WGS) entry which is preliminary data.</text>
</comment>
<dbReference type="EMBL" id="CAMXCT010000320">
    <property type="protein sequence ID" value="CAI3977089.1"/>
    <property type="molecule type" value="Genomic_DNA"/>
</dbReference>
<feature type="region of interest" description="Disordered" evidence="1">
    <location>
        <begin position="126"/>
        <end position="155"/>
    </location>
</feature>